<dbReference type="GO" id="GO:0004252">
    <property type="term" value="F:serine-type endopeptidase activity"/>
    <property type="evidence" value="ECO:0007669"/>
    <property type="project" value="InterPro"/>
</dbReference>
<dbReference type="KEGG" id="cmic:caldi_33520"/>
<dbReference type="InterPro" id="IPR001940">
    <property type="entry name" value="Peptidase_S1C"/>
</dbReference>
<accession>A0AA35CQF0</accession>
<sequence>MVRSGRRVGGLLLWVAVAALGVGAISGGATLAERLGKGAFGAPGRALASEGAVAQSSPEPGAAARTPATPPLVDPDAIADIVERVGPAAVRINATAVRRAPDPFFGDPFFRQFFGDLLPQQEQVEHSLGTGVIVSADGYVVTNQHVIDGAQELEVEVWGEKQPYKARVVGQDRQTDLAVLKIEPRGKLTVATLGDSDRVRVGEWAIAIGNPYGFDHTVSVGVISAKGRPLRIQNREFTNLLQTDAAINPGNSGGPLLNLRGEVIGINTAIRADAQGIGFAIPSNTVKVIYEQLRTQGQVQRAYMGVSTIAVNEAVARYIGLPEVQGVLVMRVAPDSPAERAGIRRFDVIFEVDRQPVDTPEKLQAVIARRKPGDTVPVLLWREGQPTTVNVRLEQRPAE</sequence>
<dbReference type="PANTHER" id="PTHR22939:SF129">
    <property type="entry name" value="SERINE PROTEASE HTRA2, MITOCHONDRIAL"/>
    <property type="match status" value="1"/>
</dbReference>
<evidence type="ECO:0000256" key="1">
    <source>
        <dbReference type="ARBA" id="ARBA00010541"/>
    </source>
</evidence>
<evidence type="ECO:0000256" key="4">
    <source>
        <dbReference type="SAM" id="MobiDB-lite"/>
    </source>
</evidence>
<name>A0AA35CQF0_9FIRM</name>
<dbReference type="EMBL" id="AP025628">
    <property type="protein sequence ID" value="BDG62262.1"/>
    <property type="molecule type" value="Genomic_DNA"/>
</dbReference>
<dbReference type="Gene3D" id="2.40.10.10">
    <property type="entry name" value="Trypsin-like serine proteases"/>
    <property type="match status" value="2"/>
</dbReference>
<keyword evidence="2" id="KW-0645">Protease</keyword>
<dbReference type="PRINTS" id="PR00834">
    <property type="entry name" value="PROTEASES2C"/>
</dbReference>
<reference evidence="6" key="1">
    <citation type="submission" date="2022-03" db="EMBL/GenBank/DDBJ databases">
        <title>Complete genome sequence of Caldinitratiruptor microaerophilus.</title>
        <authorList>
            <person name="Mukaiyama R."/>
            <person name="Nishiyama T."/>
            <person name="Ueda K."/>
        </authorList>
    </citation>
    <scope>NUCLEOTIDE SEQUENCE</scope>
    <source>
        <strain evidence="6">JCM 16183</strain>
    </source>
</reference>
<dbReference type="Proteomes" id="UP001163687">
    <property type="component" value="Chromosome"/>
</dbReference>
<keyword evidence="7" id="KW-1185">Reference proteome</keyword>
<dbReference type="InterPro" id="IPR009003">
    <property type="entry name" value="Peptidase_S1_PA"/>
</dbReference>
<dbReference type="PANTHER" id="PTHR22939">
    <property type="entry name" value="SERINE PROTEASE FAMILY S1C HTRA-RELATED"/>
    <property type="match status" value="1"/>
</dbReference>
<dbReference type="InterPro" id="IPR043504">
    <property type="entry name" value="Peptidase_S1_PA_chymotrypsin"/>
</dbReference>
<proteinExistence type="inferred from homology"/>
<evidence type="ECO:0000256" key="2">
    <source>
        <dbReference type="ARBA" id="ARBA00022670"/>
    </source>
</evidence>
<dbReference type="SUPFAM" id="SSF50156">
    <property type="entry name" value="PDZ domain-like"/>
    <property type="match status" value="1"/>
</dbReference>
<feature type="compositionally biased region" description="Low complexity" evidence="4">
    <location>
        <begin position="58"/>
        <end position="67"/>
    </location>
</feature>
<gene>
    <name evidence="6" type="ORF">caldi_33520</name>
</gene>
<dbReference type="Pfam" id="PF13180">
    <property type="entry name" value="PDZ_2"/>
    <property type="match status" value="1"/>
</dbReference>
<feature type="domain" description="PDZ" evidence="5">
    <location>
        <begin position="308"/>
        <end position="384"/>
    </location>
</feature>
<dbReference type="SUPFAM" id="SSF50494">
    <property type="entry name" value="Trypsin-like serine proteases"/>
    <property type="match status" value="1"/>
</dbReference>
<dbReference type="Gene3D" id="2.30.42.10">
    <property type="match status" value="1"/>
</dbReference>
<organism evidence="6 7">
    <name type="scientific">Caldinitratiruptor microaerophilus</name>
    <dbReference type="NCBI Taxonomy" id="671077"/>
    <lineage>
        <taxon>Bacteria</taxon>
        <taxon>Bacillati</taxon>
        <taxon>Bacillota</taxon>
        <taxon>Clostridia</taxon>
        <taxon>Eubacteriales</taxon>
        <taxon>Symbiobacteriaceae</taxon>
        <taxon>Caldinitratiruptor</taxon>
    </lineage>
</organism>
<evidence type="ECO:0000259" key="5">
    <source>
        <dbReference type="PROSITE" id="PS50106"/>
    </source>
</evidence>
<keyword evidence="3" id="KW-0378">Hydrolase</keyword>
<dbReference type="InterPro" id="IPR001478">
    <property type="entry name" value="PDZ"/>
</dbReference>
<dbReference type="PROSITE" id="PS50106">
    <property type="entry name" value="PDZ"/>
    <property type="match status" value="1"/>
</dbReference>
<evidence type="ECO:0000313" key="7">
    <source>
        <dbReference type="Proteomes" id="UP001163687"/>
    </source>
</evidence>
<dbReference type="InterPro" id="IPR036034">
    <property type="entry name" value="PDZ_sf"/>
</dbReference>
<protein>
    <submittedName>
        <fullName evidence="6">Peptidase S1</fullName>
    </submittedName>
</protein>
<dbReference type="RefSeq" id="WP_264842855.1">
    <property type="nucleotide sequence ID" value="NZ_AP025628.1"/>
</dbReference>
<evidence type="ECO:0000256" key="3">
    <source>
        <dbReference type="ARBA" id="ARBA00022801"/>
    </source>
</evidence>
<dbReference type="SMART" id="SM00228">
    <property type="entry name" value="PDZ"/>
    <property type="match status" value="1"/>
</dbReference>
<evidence type="ECO:0000313" key="6">
    <source>
        <dbReference type="EMBL" id="BDG62262.1"/>
    </source>
</evidence>
<dbReference type="Pfam" id="PF13365">
    <property type="entry name" value="Trypsin_2"/>
    <property type="match status" value="1"/>
</dbReference>
<dbReference type="AlphaFoldDB" id="A0AA35CQF0"/>
<dbReference type="GO" id="GO:0006508">
    <property type="term" value="P:proteolysis"/>
    <property type="evidence" value="ECO:0007669"/>
    <property type="project" value="UniProtKB-KW"/>
</dbReference>
<feature type="region of interest" description="Disordered" evidence="4">
    <location>
        <begin position="50"/>
        <end position="70"/>
    </location>
</feature>
<comment type="similarity">
    <text evidence="1">Belongs to the peptidase S1C family.</text>
</comment>